<proteinExistence type="predicted"/>
<reference evidence="2" key="1">
    <citation type="submission" date="2015-07" db="EMBL/GenBank/DDBJ databases">
        <authorList>
            <consortium name="Consortium for Microbial Forensics and Genomics (microFORGE)"/>
            <person name="Knight B.M."/>
            <person name="Roberts D.P."/>
            <person name="Lin D."/>
            <person name="Hari K."/>
            <person name="Fletcher J."/>
            <person name="Melcher U."/>
            <person name="Blagden T."/>
            <person name="Winegar R.A."/>
        </authorList>
    </citation>
    <scope>NUCLEOTIDE SEQUENCE [LARGE SCALE GENOMIC DNA]</scope>
    <source>
        <strain evidence="2">NRRL B-1447</strain>
    </source>
</reference>
<evidence type="ECO:0000313" key="1">
    <source>
        <dbReference type="EMBL" id="KOG44881.1"/>
    </source>
</evidence>
<accession>A0A0L8M3C5</accession>
<gene>
    <name evidence="1" type="ORF">ADK75_33920</name>
</gene>
<comment type="caution">
    <text evidence="1">The sequence shown here is derived from an EMBL/GenBank/DDBJ whole genome shotgun (WGS) entry which is preliminary data.</text>
</comment>
<protein>
    <submittedName>
        <fullName evidence="1">Uncharacterized protein</fullName>
    </submittedName>
</protein>
<evidence type="ECO:0000313" key="2">
    <source>
        <dbReference type="Proteomes" id="UP000037084"/>
    </source>
</evidence>
<sequence>MRWIRAAPAGLDAAAADVARPPGRDYEAWSRQLNEAEDRLAALVQQHYPDATQRIRALLAWAGICSRESTTGSMWYDTAVQRQLHRECPDLVLAALAAHPPSPAQLDGASELFCAPAWTKAHDRHLPEPQRSMLIGHIQAAGTDTMRRRLSWGYYGAERTVD</sequence>
<name>A0A0L8M3C5_STRVG</name>
<dbReference type="RefSeq" id="WP_053177049.1">
    <property type="nucleotide sequence ID" value="NZ_LGUV01000375.1"/>
</dbReference>
<dbReference type="AlphaFoldDB" id="A0A0L8M3C5"/>
<organism evidence="1 2">
    <name type="scientific">Streptomyces virginiae</name>
    <name type="common">Streptomyces cinnamonensis</name>
    <dbReference type="NCBI Taxonomy" id="1961"/>
    <lineage>
        <taxon>Bacteria</taxon>
        <taxon>Bacillati</taxon>
        <taxon>Actinomycetota</taxon>
        <taxon>Actinomycetes</taxon>
        <taxon>Kitasatosporales</taxon>
        <taxon>Streptomycetaceae</taxon>
        <taxon>Streptomyces</taxon>
    </lineage>
</organism>
<dbReference type="PATRIC" id="fig|1961.12.peg.7471"/>
<dbReference type="Proteomes" id="UP000037084">
    <property type="component" value="Unassembled WGS sequence"/>
</dbReference>
<dbReference type="EMBL" id="LGUV01000375">
    <property type="protein sequence ID" value="KOG44881.1"/>
    <property type="molecule type" value="Genomic_DNA"/>
</dbReference>
<dbReference type="OrthoDB" id="4021257at2"/>